<reference evidence="1" key="1">
    <citation type="submission" date="2018-06" db="EMBL/GenBank/DDBJ databases">
        <authorList>
            <person name="Zhirakovskaya E."/>
        </authorList>
    </citation>
    <scope>NUCLEOTIDE SEQUENCE</scope>
</reference>
<sequence>MEDSRLFGNERGLVMMGIWQGLCQSDGIERLQNGESLWKPTLLS</sequence>
<evidence type="ECO:0000313" key="1">
    <source>
        <dbReference type="EMBL" id="VAW09284.1"/>
    </source>
</evidence>
<proteinExistence type="predicted"/>
<organism evidence="1">
    <name type="scientific">hydrothermal vent metagenome</name>
    <dbReference type="NCBI Taxonomy" id="652676"/>
    <lineage>
        <taxon>unclassified sequences</taxon>
        <taxon>metagenomes</taxon>
        <taxon>ecological metagenomes</taxon>
    </lineage>
</organism>
<name>A0A3B0TKX8_9ZZZZ</name>
<gene>
    <name evidence="1" type="ORF">MNBD_ACTINO02-117</name>
</gene>
<feature type="non-terminal residue" evidence="1">
    <location>
        <position position="44"/>
    </location>
</feature>
<dbReference type="EMBL" id="UOEK01000548">
    <property type="protein sequence ID" value="VAW09284.1"/>
    <property type="molecule type" value="Genomic_DNA"/>
</dbReference>
<dbReference type="AlphaFoldDB" id="A0A3B0TKX8"/>
<accession>A0A3B0TKX8</accession>
<protein>
    <submittedName>
        <fullName evidence="1">Uncharacterized protein</fullName>
    </submittedName>
</protein>